<protein>
    <submittedName>
        <fullName evidence="2">Uncharacterized protein</fullName>
    </submittedName>
</protein>
<comment type="caution">
    <text evidence="2">The sequence shown here is derived from an EMBL/GenBank/DDBJ whole genome shotgun (WGS) entry which is preliminary data.</text>
</comment>
<feature type="signal peptide" evidence="1">
    <location>
        <begin position="1"/>
        <end position="20"/>
    </location>
</feature>
<keyword evidence="1" id="KW-0732">Signal</keyword>
<gene>
    <name evidence="2" type="ORF">TrRE_jg8903</name>
</gene>
<name>A0A9W7A8G7_9STRA</name>
<keyword evidence="3" id="KW-1185">Reference proteome</keyword>
<dbReference type="EMBL" id="BRXZ01003949">
    <property type="protein sequence ID" value="GMH65355.1"/>
    <property type="molecule type" value="Genomic_DNA"/>
</dbReference>
<dbReference type="Gene3D" id="3.40.50.1820">
    <property type="entry name" value="alpha/beta hydrolase"/>
    <property type="match status" value="1"/>
</dbReference>
<reference evidence="2" key="1">
    <citation type="submission" date="2022-07" db="EMBL/GenBank/DDBJ databases">
        <title>Genome analysis of Parmales, a sister group of diatoms, reveals the evolutionary specialization of diatoms from phago-mixotrophs to photoautotrophs.</title>
        <authorList>
            <person name="Ban H."/>
            <person name="Sato S."/>
            <person name="Yoshikawa S."/>
            <person name="Kazumasa Y."/>
            <person name="Nakamura Y."/>
            <person name="Ichinomiya M."/>
            <person name="Saitoh K."/>
            <person name="Sato N."/>
            <person name="Blanc-Mathieu R."/>
            <person name="Endo H."/>
            <person name="Kuwata A."/>
            <person name="Ogata H."/>
        </authorList>
    </citation>
    <scope>NUCLEOTIDE SEQUENCE</scope>
</reference>
<dbReference type="SUPFAM" id="SSF53474">
    <property type="entry name" value="alpha/beta-Hydrolases"/>
    <property type="match status" value="1"/>
</dbReference>
<feature type="non-terminal residue" evidence="2">
    <location>
        <position position="107"/>
    </location>
</feature>
<dbReference type="AlphaFoldDB" id="A0A9W7A8G7"/>
<evidence type="ECO:0000256" key="1">
    <source>
        <dbReference type="SAM" id="SignalP"/>
    </source>
</evidence>
<feature type="chain" id="PRO_5040719928" evidence="1">
    <location>
        <begin position="21"/>
        <end position="107"/>
    </location>
</feature>
<sequence>MLSVAAIGALLLLFAKSASSSRHGPYSVSKEDVTVGGYVCGGDQGAIVYYPTQKADPSPLISFAHGYKAGGDKVDPSYKTLLEGIASYGYVIIALKSAPDDFCWEET</sequence>
<evidence type="ECO:0000313" key="3">
    <source>
        <dbReference type="Proteomes" id="UP001165082"/>
    </source>
</evidence>
<dbReference type="InterPro" id="IPR029058">
    <property type="entry name" value="AB_hydrolase_fold"/>
</dbReference>
<accession>A0A9W7A8G7</accession>
<dbReference type="Proteomes" id="UP001165082">
    <property type="component" value="Unassembled WGS sequence"/>
</dbReference>
<evidence type="ECO:0000313" key="2">
    <source>
        <dbReference type="EMBL" id="GMH65355.1"/>
    </source>
</evidence>
<organism evidence="2 3">
    <name type="scientific">Triparma retinervis</name>
    <dbReference type="NCBI Taxonomy" id="2557542"/>
    <lineage>
        <taxon>Eukaryota</taxon>
        <taxon>Sar</taxon>
        <taxon>Stramenopiles</taxon>
        <taxon>Ochrophyta</taxon>
        <taxon>Bolidophyceae</taxon>
        <taxon>Parmales</taxon>
        <taxon>Triparmaceae</taxon>
        <taxon>Triparma</taxon>
    </lineage>
</organism>
<proteinExistence type="predicted"/>